<dbReference type="Gene3D" id="1.20.120.530">
    <property type="entry name" value="GntR ligand-binding domain-like"/>
    <property type="match status" value="1"/>
</dbReference>
<dbReference type="PANTHER" id="PTHR43537:SF45">
    <property type="entry name" value="GNTR FAMILY REGULATORY PROTEIN"/>
    <property type="match status" value="1"/>
</dbReference>
<dbReference type="PANTHER" id="PTHR43537">
    <property type="entry name" value="TRANSCRIPTIONAL REGULATOR, GNTR FAMILY"/>
    <property type="match status" value="1"/>
</dbReference>
<dbReference type="SMART" id="SM00345">
    <property type="entry name" value="HTH_GNTR"/>
    <property type="match status" value="1"/>
</dbReference>
<dbReference type="InterPro" id="IPR011711">
    <property type="entry name" value="GntR_C"/>
</dbReference>
<evidence type="ECO:0000256" key="1">
    <source>
        <dbReference type="ARBA" id="ARBA00023015"/>
    </source>
</evidence>
<reference evidence="5 6" key="1">
    <citation type="submission" date="2019-07" db="EMBL/GenBank/DDBJ databases">
        <title>Whole genome shotgun sequence of Nocardia ninae NBRC 108245.</title>
        <authorList>
            <person name="Hosoyama A."/>
            <person name="Uohara A."/>
            <person name="Ohji S."/>
            <person name="Ichikawa N."/>
        </authorList>
    </citation>
    <scope>NUCLEOTIDE SEQUENCE [LARGE SCALE GENOMIC DNA]</scope>
    <source>
        <strain evidence="5 6">NBRC 108245</strain>
    </source>
</reference>
<keyword evidence="1" id="KW-0805">Transcription regulation</keyword>
<organism evidence="5 6">
    <name type="scientific">Nocardia ninae NBRC 108245</name>
    <dbReference type="NCBI Taxonomy" id="1210091"/>
    <lineage>
        <taxon>Bacteria</taxon>
        <taxon>Bacillati</taxon>
        <taxon>Actinomycetota</taxon>
        <taxon>Actinomycetes</taxon>
        <taxon>Mycobacteriales</taxon>
        <taxon>Nocardiaceae</taxon>
        <taxon>Nocardia</taxon>
    </lineage>
</organism>
<dbReference type="InterPro" id="IPR036388">
    <property type="entry name" value="WH-like_DNA-bd_sf"/>
</dbReference>
<dbReference type="RefSeq" id="WP_147136407.1">
    <property type="nucleotide sequence ID" value="NZ_BJXA01000040.1"/>
</dbReference>
<dbReference type="SUPFAM" id="SSF48008">
    <property type="entry name" value="GntR ligand-binding domain-like"/>
    <property type="match status" value="1"/>
</dbReference>
<dbReference type="GO" id="GO:0003677">
    <property type="term" value="F:DNA binding"/>
    <property type="evidence" value="ECO:0007669"/>
    <property type="project" value="UniProtKB-KW"/>
</dbReference>
<dbReference type="GO" id="GO:0003700">
    <property type="term" value="F:DNA-binding transcription factor activity"/>
    <property type="evidence" value="ECO:0007669"/>
    <property type="project" value="InterPro"/>
</dbReference>
<keyword evidence="6" id="KW-1185">Reference proteome</keyword>
<dbReference type="SUPFAM" id="SSF46785">
    <property type="entry name" value="Winged helix' DNA-binding domain"/>
    <property type="match status" value="1"/>
</dbReference>
<evidence type="ECO:0000256" key="2">
    <source>
        <dbReference type="ARBA" id="ARBA00023125"/>
    </source>
</evidence>
<evidence type="ECO:0000313" key="5">
    <source>
        <dbReference type="EMBL" id="GEM40686.1"/>
    </source>
</evidence>
<dbReference type="AlphaFoldDB" id="A0A511ML95"/>
<keyword evidence="2" id="KW-0238">DNA-binding</keyword>
<dbReference type="SMART" id="SM00895">
    <property type="entry name" value="FCD"/>
    <property type="match status" value="1"/>
</dbReference>
<evidence type="ECO:0000313" key="6">
    <source>
        <dbReference type="Proteomes" id="UP000321424"/>
    </source>
</evidence>
<dbReference type="OrthoDB" id="5243844at2"/>
<feature type="domain" description="HTH gntR-type" evidence="4">
    <location>
        <begin position="25"/>
        <end position="92"/>
    </location>
</feature>
<dbReference type="Proteomes" id="UP000321424">
    <property type="component" value="Unassembled WGS sequence"/>
</dbReference>
<dbReference type="Pfam" id="PF00392">
    <property type="entry name" value="GntR"/>
    <property type="match status" value="1"/>
</dbReference>
<proteinExistence type="predicted"/>
<evidence type="ECO:0000256" key="3">
    <source>
        <dbReference type="ARBA" id="ARBA00023163"/>
    </source>
</evidence>
<sequence length="235" mass="25734">MTTPVDRPDPVYTALSEHKGLLARSSRSSQTADIVRASILDGSLRPGTRLSEPDICAALGVSRNTLREAFRSLIEERLVTHELNRGAFVRIPTPADVAELYQCRRVIEGAAVHGFDPAGSPPTDLAAALAHADACAAKQDWTGVGTADIDFHKAIAALNRSRRLDEMMSSVWNELRLVFHVMADPLTFHEPYLARNHEIYEAMVGGRTAEAEQMLADYLSDAESHIRAAYTQIVA</sequence>
<dbReference type="CDD" id="cd07377">
    <property type="entry name" value="WHTH_GntR"/>
    <property type="match status" value="1"/>
</dbReference>
<dbReference type="InterPro" id="IPR008920">
    <property type="entry name" value="TF_FadR/GntR_C"/>
</dbReference>
<comment type="caution">
    <text evidence="5">The sequence shown here is derived from an EMBL/GenBank/DDBJ whole genome shotgun (WGS) entry which is preliminary data.</text>
</comment>
<dbReference type="PROSITE" id="PS50949">
    <property type="entry name" value="HTH_GNTR"/>
    <property type="match status" value="1"/>
</dbReference>
<dbReference type="Pfam" id="PF07729">
    <property type="entry name" value="FCD"/>
    <property type="match status" value="1"/>
</dbReference>
<dbReference type="InterPro" id="IPR000524">
    <property type="entry name" value="Tscrpt_reg_HTH_GntR"/>
</dbReference>
<dbReference type="EMBL" id="BJXA01000040">
    <property type="protein sequence ID" value="GEM40686.1"/>
    <property type="molecule type" value="Genomic_DNA"/>
</dbReference>
<evidence type="ECO:0000259" key="4">
    <source>
        <dbReference type="PROSITE" id="PS50949"/>
    </source>
</evidence>
<protein>
    <submittedName>
        <fullName evidence="5">GntR family transcriptional regulator</fullName>
    </submittedName>
</protein>
<dbReference type="Gene3D" id="1.10.10.10">
    <property type="entry name" value="Winged helix-like DNA-binding domain superfamily/Winged helix DNA-binding domain"/>
    <property type="match status" value="1"/>
</dbReference>
<gene>
    <name evidence="5" type="ORF">NN4_52050</name>
</gene>
<accession>A0A511ML95</accession>
<name>A0A511ML95_9NOCA</name>
<dbReference type="InterPro" id="IPR036390">
    <property type="entry name" value="WH_DNA-bd_sf"/>
</dbReference>
<keyword evidence="3" id="KW-0804">Transcription</keyword>